<evidence type="ECO:0000256" key="4">
    <source>
        <dbReference type="ARBA" id="ARBA00022449"/>
    </source>
</evidence>
<evidence type="ECO:0000256" key="3">
    <source>
        <dbReference type="ARBA" id="ARBA00022448"/>
    </source>
</evidence>
<dbReference type="Proteomes" id="UP000248706">
    <property type="component" value="Unassembled WGS sequence"/>
</dbReference>
<dbReference type="GO" id="GO:0051453">
    <property type="term" value="P:regulation of intracellular pH"/>
    <property type="evidence" value="ECO:0007669"/>
    <property type="project" value="TreeGrafter"/>
</dbReference>
<feature type="domain" description="Cation/H+ exchanger transmembrane" evidence="14">
    <location>
        <begin position="14"/>
        <end position="409"/>
    </location>
</feature>
<dbReference type="GO" id="GO:0015385">
    <property type="term" value="F:sodium:proton antiporter activity"/>
    <property type="evidence" value="ECO:0007669"/>
    <property type="project" value="InterPro"/>
</dbReference>
<feature type="transmembrane region" description="Helical" evidence="13">
    <location>
        <begin position="113"/>
        <end position="132"/>
    </location>
</feature>
<feature type="transmembrane region" description="Helical" evidence="13">
    <location>
        <begin position="315"/>
        <end position="337"/>
    </location>
</feature>
<dbReference type="EMBL" id="MCIF01000002">
    <property type="protein sequence ID" value="RAQ96330.1"/>
    <property type="molecule type" value="Genomic_DNA"/>
</dbReference>
<keyword evidence="8" id="KW-0915">Sodium</keyword>
<evidence type="ECO:0000256" key="6">
    <source>
        <dbReference type="ARBA" id="ARBA00022692"/>
    </source>
</evidence>
<dbReference type="InterPro" id="IPR006153">
    <property type="entry name" value="Cation/H_exchanger_TM"/>
</dbReference>
<reference evidence="15 16" key="1">
    <citation type="submission" date="2016-08" db="EMBL/GenBank/DDBJ databases">
        <title>Analysis of Carbohydrate Active Enzymes in Thermogemmatispora T81 Reveals Carbohydrate Degradation Ability.</title>
        <authorList>
            <person name="Tomazini A."/>
            <person name="Lal S."/>
            <person name="Stott M."/>
            <person name="Henrissat B."/>
            <person name="Polikarpov I."/>
            <person name="Sparling R."/>
            <person name="Levin D.B."/>
        </authorList>
    </citation>
    <scope>NUCLEOTIDE SEQUENCE [LARGE SCALE GENOMIC DNA]</scope>
    <source>
        <strain evidence="15 16">T81</strain>
    </source>
</reference>
<gene>
    <name evidence="15" type="ORF">A4R35_12360</name>
</gene>
<keyword evidence="4" id="KW-0050">Antiport</keyword>
<feature type="transmembrane region" description="Helical" evidence="13">
    <location>
        <begin position="193"/>
        <end position="213"/>
    </location>
</feature>
<dbReference type="GO" id="GO:0005886">
    <property type="term" value="C:plasma membrane"/>
    <property type="evidence" value="ECO:0007669"/>
    <property type="project" value="UniProtKB-SubCell"/>
</dbReference>
<feature type="transmembrane region" description="Helical" evidence="13">
    <location>
        <begin position="244"/>
        <end position="263"/>
    </location>
</feature>
<keyword evidence="7 13" id="KW-1133">Transmembrane helix</keyword>
<evidence type="ECO:0000256" key="2">
    <source>
        <dbReference type="ARBA" id="ARBA00007367"/>
    </source>
</evidence>
<dbReference type="RefSeq" id="WP_112429823.1">
    <property type="nucleotide sequence ID" value="NZ_MCIF01000002.1"/>
</dbReference>
<protein>
    <recommendedName>
        <fullName evidence="14">Cation/H+ exchanger transmembrane domain-containing protein</fullName>
    </recommendedName>
</protein>
<feature type="transmembrane region" description="Helical" evidence="13">
    <location>
        <begin position="220"/>
        <end position="238"/>
    </location>
</feature>
<evidence type="ECO:0000259" key="14">
    <source>
        <dbReference type="Pfam" id="PF00999"/>
    </source>
</evidence>
<evidence type="ECO:0000313" key="16">
    <source>
        <dbReference type="Proteomes" id="UP000248706"/>
    </source>
</evidence>
<evidence type="ECO:0000256" key="10">
    <source>
        <dbReference type="ARBA" id="ARBA00023136"/>
    </source>
</evidence>
<keyword evidence="9" id="KW-0406">Ion transport</keyword>
<keyword evidence="16" id="KW-1185">Reference proteome</keyword>
<keyword evidence="6 13" id="KW-0812">Transmembrane</keyword>
<sequence>MPIPLVESYLILFLLIALATILLTRWIAVPYTLGLVIVGLLLSALHLLPPLQLDPELVLFVFLPALLFEGAWSLNWQLLKSEWRSIFFLAGPGLLLSLCLIAALLHWLEGLDWGVAFLLAAILSPTDPVAVLSLFRQLQLDERLSVIIEGESLFNDGVAGALYQVFLAVVLLASSGESSLSAAGLPLPLMGSLLFLLEGGGAIVLGLVGGWLLSQLLRHIDDALSEISLTILAAYGLYLLADRLHLSAIITVIVAGLLLGNYGRRIGMSLTTRTAVDTFWSVVAFIANALLFLLIGVQLNPLALPPLPGGTLASLLSAAFAIGVVLLARLLLVLLLAARSWLTIAGRKGMLPFAWQLVIFWGGLRGALSLALALALPLTLPQRPLILASTGAVVLFTLLVQGLSMRWLLLGLPSLRDHQAHTNPDVDAEQRPPAAPDRPGTEQAAEDL</sequence>
<comment type="caution">
    <text evidence="15">The sequence shown here is derived from an EMBL/GenBank/DDBJ whole genome shotgun (WGS) entry which is preliminary data.</text>
</comment>
<dbReference type="AlphaFoldDB" id="A0A328VKK6"/>
<name>A0A328VKK6_9CHLR</name>
<evidence type="ECO:0000256" key="11">
    <source>
        <dbReference type="ARBA" id="ARBA00023201"/>
    </source>
</evidence>
<proteinExistence type="inferred from homology"/>
<dbReference type="Pfam" id="PF00999">
    <property type="entry name" value="Na_H_Exchanger"/>
    <property type="match status" value="1"/>
</dbReference>
<dbReference type="Gene3D" id="6.10.140.1330">
    <property type="match status" value="1"/>
</dbReference>
<feature type="transmembrane region" description="Helical" evidence="13">
    <location>
        <begin position="31"/>
        <end position="51"/>
    </location>
</feature>
<keyword evidence="3" id="KW-0813">Transport</keyword>
<dbReference type="PANTHER" id="PTHR10110:SF195">
    <property type="entry name" value="NA(+)_H(+) ANTIPORTER NHAS2"/>
    <property type="match status" value="1"/>
</dbReference>
<comment type="similarity">
    <text evidence="2">Belongs to the monovalent cation:proton antiporter 1 (CPA1) transporter (TC 2.A.36) family.</text>
</comment>
<feature type="transmembrane region" description="Helical" evidence="13">
    <location>
        <begin position="153"/>
        <end position="173"/>
    </location>
</feature>
<feature type="region of interest" description="Disordered" evidence="12">
    <location>
        <begin position="421"/>
        <end position="448"/>
    </location>
</feature>
<evidence type="ECO:0000313" key="15">
    <source>
        <dbReference type="EMBL" id="RAQ96330.1"/>
    </source>
</evidence>
<evidence type="ECO:0000256" key="13">
    <source>
        <dbReference type="SAM" id="Phobius"/>
    </source>
</evidence>
<comment type="subcellular location">
    <subcellularLocation>
        <location evidence="1">Cell membrane</location>
        <topology evidence="1">Multi-pass membrane protein</topology>
    </subcellularLocation>
</comment>
<dbReference type="GO" id="GO:0098719">
    <property type="term" value="P:sodium ion import across plasma membrane"/>
    <property type="evidence" value="ECO:0007669"/>
    <property type="project" value="TreeGrafter"/>
</dbReference>
<feature type="transmembrane region" description="Helical" evidence="13">
    <location>
        <begin position="275"/>
        <end position="295"/>
    </location>
</feature>
<feature type="transmembrane region" description="Helical" evidence="13">
    <location>
        <begin position="86"/>
        <end position="107"/>
    </location>
</feature>
<accession>A0A328VKK6</accession>
<feature type="transmembrane region" description="Helical" evidence="13">
    <location>
        <begin position="6"/>
        <end position="24"/>
    </location>
</feature>
<feature type="transmembrane region" description="Helical" evidence="13">
    <location>
        <begin position="386"/>
        <end position="409"/>
    </location>
</feature>
<keyword evidence="11" id="KW-0739">Sodium transport</keyword>
<evidence type="ECO:0000256" key="1">
    <source>
        <dbReference type="ARBA" id="ARBA00004651"/>
    </source>
</evidence>
<evidence type="ECO:0000256" key="12">
    <source>
        <dbReference type="SAM" id="MobiDB-lite"/>
    </source>
</evidence>
<organism evidence="15 16">
    <name type="scientific">Thermogemmatispora tikiterensis</name>
    <dbReference type="NCBI Taxonomy" id="1825093"/>
    <lineage>
        <taxon>Bacteria</taxon>
        <taxon>Bacillati</taxon>
        <taxon>Chloroflexota</taxon>
        <taxon>Ktedonobacteria</taxon>
        <taxon>Thermogemmatisporales</taxon>
        <taxon>Thermogemmatisporaceae</taxon>
        <taxon>Thermogemmatispora</taxon>
    </lineage>
</organism>
<dbReference type="PANTHER" id="PTHR10110">
    <property type="entry name" value="SODIUM/HYDROGEN EXCHANGER"/>
    <property type="match status" value="1"/>
</dbReference>
<evidence type="ECO:0000256" key="9">
    <source>
        <dbReference type="ARBA" id="ARBA00023065"/>
    </source>
</evidence>
<evidence type="ECO:0000256" key="8">
    <source>
        <dbReference type="ARBA" id="ARBA00023053"/>
    </source>
</evidence>
<keyword evidence="5" id="KW-1003">Cell membrane</keyword>
<feature type="transmembrane region" description="Helical" evidence="13">
    <location>
        <begin position="57"/>
        <end position="74"/>
    </location>
</feature>
<keyword evidence="10 13" id="KW-0472">Membrane</keyword>
<evidence type="ECO:0000256" key="7">
    <source>
        <dbReference type="ARBA" id="ARBA00022989"/>
    </source>
</evidence>
<dbReference type="OrthoDB" id="154752at2"/>
<dbReference type="InterPro" id="IPR018422">
    <property type="entry name" value="Cation/H_exchanger_CPA1"/>
</dbReference>
<evidence type="ECO:0000256" key="5">
    <source>
        <dbReference type="ARBA" id="ARBA00022475"/>
    </source>
</evidence>
<feature type="transmembrane region" description="Helical" evidence="13">
    <location>
        <begin position="358"/>
        <end position="380"/>
    </location>
</feature>
<dbReference type="GO" id="GO:0015386">
    <property type="term" value="F:potassium:proton antiporter activity"/>
    <property type="evidence" value="ECO:0007669"/>
    <property type="project" value="TreeGrafter"/>
</dbReference>